<feature type="short sequence motif" description="'HIGH' region" evidence="8">
    <location>
        <begin position="12"/>
        <end position="20"/>
    </location>
</feature>
<keyword evidence="2 8" id="KW-0436">Ligase</keyword>
<keyword evidence="4 8" id="KW-0067">ATP-binding</keyword>
<dbReference type="SUPFAM" id="SSF52374">
    <property type="entry name" value="Nucleotidylyl transferase"/>
    <property type="match status" value="1"/>
</dbReference>
<protein>
    <recommendedName>
        <fullName evidence="8">Tryptophan--tRNA ligase</fullName>
        <ecNumber evidence="8">6.1.1.2</ecNumber>
    </recommendedName>
    <alternativeName>
        <fullName evidence="8">Tryptophanyl-tRNA synthetase</fullName>
        <shortName evidence="8">TrpRS</shortName>
    </alternativeName>
</protein>
<dbReference type="InterPro" id="IPR001412">
    <property type="entry name" value="aa-tRNA-synth_I_CS"/>
</dbReference>
<dbReference type="Gene3D" id="1.10.240.10">
    <property type="entry name" value="Tyrosyl-Transfer RNA Synthetase"/>
    <property type="match status" value="1"/>
</dbReference>
<dbReference type="GO" id="GO:0006436">
    <property type="term" value="P:tryptophanyl-tRNA aminoacylation"/>
    <property type="evidence" value="ECO:0007669"/>
    <property type="project" value="UniProtKB-UniRule"/>
</dbReference>
<comment type="function">
    <text evidence="8">Catalyzes the attachment of tryptophan to tRNA(Trp).</text>
</comment>
<dbReference type="PANTHER" id="PTHR43766">
    <property type="entry name" value="TRYPTOPHAN--TRNA LIGASE, MITOCHONDRIAL"/>
    <property type="match status" value="1"/>
</dbReference>
<feature type="binding site" evidence="8">
    <location>
        <begin position="11"/>
        <end position="13"/>
    </location>
    <ligand>
        <name>ATP</name>
        <dbReference type="ChEBI" id="CHEBI:30616"/>
    </ligand>
</feature>
<dbReference type="EC" id="6.1.1.2" evidence="8"/>
<evidence type="ECO:0000256" key="2">
    <source>
        <dbReference type="ARBA" id="ARBA00022598"/>
    </source>
</evidence>
<dbReference type="PROSITE" id="PS00178">
    <property type="entry name" value="AA_TRNA_LIGASE_I"/>
    <property type="match status" value="1"/>
</dbReference>
<evidence type="ECO:0000313" key="11">
    <source>
        <dbReference type="Proteomes" id="UP001056209"/>
    </source>
</evidence>
<evidence type="ECO:0000256" key="4">
    <source>
        <dbReference type="ARBA" id="ARBA00022840"/>
    </source>
</evidence>
<accession>A0A9Q8TXL7</accession>
<dbReference type="InterPro" id="IPR014729">
    <property type="entry name" value="Rossmann-like_a/b/a_fold"/>
</dbReference>
<evidence type="ECO:0000256" key="3">
    <source>
        <dbReference type="ARBA" id="ARBA00022741"/>
    </source>
</evidence>
<comment type="similarity">
    <text evidence="1 8 9">Belongs to the class-I aminoacyl-tRNA synthetase family.</text>
</comment>
<dbReference type="InterPro" id="IPR002305">
    <property type="entry name" value="aa-tRNA-synth_Ic"/>
</dbReference>
<proteinExistence type="inferred from homology"/>
<sequence>MNKPIVFSGAQPSGQLTIGNYIGAIRQWVKMQHDYQCIYCIVDLHSATNCSNLHQLNKASLDTLALYLACGIDPNNSTIFLQSHVPEHSQLNWLLNCHTYFGELNRMNQFKEKLAQQKESINIGLFNYPVLMASDILLYQTNLVPVGSDQKQHLELTRNIAKRFNYKYGTIFVIPEIFIPTYGSRIMSLSEPNKKMSKSDYNSNNIITLLDDINTVSEKIKRAVTDTDNPPTIKYDPINKPGISNLLEILSGINEQPIKYLEKLFKKKTYFYLKNEIIQSISSMLIKLQNRYYTERINEDKLRYILHMGAKKAQKQANTTLKKVHKAMGFTQQY</sequence>
<feature type="binding site" evidence="8">
    <location>
        <position position="135"/>
    </location>
    <ligand>
        <name>L-tryptophan</name>
        <dbReference type="ChEBI" id="CHEBI:57912"/>
    </ligand>
</feature>
<evidence type="ECO:0000256" key="8">
    <source>
        <dbReference type="HAMAP-Rule" id="MF_00140"/>
    </source>
</evidence>
<dbReference type="Gene3D" id="3.40.50.620">
    <property type="entry name" value="HUPs"/>
    <property type="match status" value="1"/>
</dbReference>
<dbReference type="PRINTS" id="PR01039">
    <property type="entry name" value="TRNASYNTHTRP"/>
</dbReference>
<feature type="binding site" evidence="8">
    <location>
        <begin position="195"/>
        <end position="199"/>
    </location>
    <ligand>
        <name>ATP</name>
        <dbReference type="ChEBI" id="CHEBI:30616"/>
    </ligand>
</feature>
<evidence type="ECO:0000256" key="6">
    <source>
        <dbReference type="ARBA" id="ARBA00023146"/>
    </source>
</evidence>
<feature type="binding site" evidence="8">
    <location>
        <begin position="19"/>
        <end position="20"/>
    </location>
    <ligand>
        <name>ATP</name>
        <dbReference type="ChEBI" id="CHEBI:30616"/>
    </ligand>
</feature>
<dbReference type="CDD" id="cd00806">
    <property type="entry name" value="TrpRS_core"/>
    <property type="match status" value="1"/>
</dbReference>
<dbReference type="Pfam" id="PF00579">
    <property type="entry name" value="tRNA-synt_1b"/>
    <property type="match status" value="1"/>
</dbReference>
<reference evidence="10" key="1">
    <citation type="submission" date="2022-05" db="EMBL/GenBank/DDBJ databases">
        <title>Impact of host demography and evolutionary history on endosymbiont molecular evolution: a test in carpenter ants (Genus Camponotus) and their Blochmannia endosymbionts.</title>
        <authorList>
            <person name="Manthey J.D."/>
            <person name="Giron J.C."/>
            <person name="Hruska J.P."/>
        </authorList>
    </citation>
    <scope>NUCLEOTIDE SEQUENCE</scope>
    <source>
        <strain evidence="10">C-039</strain>
    </source>
</reference>
<dbReference type="Proteomes" id="UP001056209">
    <property type="component" value="Chromosome"/>
</dbReference>
<feature type="binding site" evidence="8">
    <location>
        <begin position="147"/>
        <end position="149"/>
    </location>
    <ligand>
        <name>ATP</name>
        <dbReference type="ChEBI" id="CHEBI:30616"/>
    </ligand>
</feature>
<dbReference type="GO" id="GO:0005829">
    <property type="term" value="C:cytosol"/>
    <property type="evidence" value="ECO:0007669"/>
    <property type="project" value="TreeGrafter"/>
</dbReference>
<keyword evidence="5 8" id="KW-0648">Protein biosynthesis</keyword>
<keyword evidence="8" id="KW-0963">Cytoplasm</keyword>
<dbReference type="FunFam" id="1.10.240.10:FF:000002">
    <property type="entry name" value="Tryptophan--tRNA ligase"/>
    <property type="match status" value="1"/>
</dbReference>
<feature type="short sequence motif" description="'KMSKS' region" evidence="8">
    <location>
        <begin position="195"/>
        <end position="199"/>
    </location>
</feature>
<evidence type="ECO:0000256" key="9">
    <source>
        <dbReference type="RuleBase" id="RU363036"/>
    </source>
</evidence>
<dbReference type="InterPro" id="IPR002306">
    <property type="entry name" value="Trp-tRNA-ligase"/>
</dbReference>
<dbReference type="GO" id="GO:0005524">
    <property type="term" value="F:ATP binding"/>
    <property type="evidence" value="ECO:0007669"/>
    <property type="project" value="UniProtKB-UniRule"/>
</dbReference>
<dbReference type="InterPro" id="IPR050203">
    <property type="entry name" value="Trp-tRNA_synthetase"/>
</dbReference>
<name>A0A9Q8TXL7_9ENTR</name>
<evidence type="ECO:0000256" key="1">
    <source>
        <dbReference type="ARBA" id="ARBA00005594"/>
    </source>
</evidence>
<dbReference type="PANTHER" id="PTHR43766:SF1">
    <property type="entry name" value="TRYPTOPHAN--TRNA LIGASE, MITOCHONDRIAL"/>
    <property type="match status" value="1"/>
</dbReference>
<dbReference type="InterPro" id="IPR024109">
    <property type="entry name" value="Trp-tRNA-ligase_bac-type"/>
</dbReference>
<comment type="catalytic activity">
    <reaction evidence="7 8">
        <text>tRNA(Trp) + L-tryptophan + ATP = L-tryptophyl-tRNA(Trp) + AMP + diphosphate + H(+)</text>
        <dbReference type="Rhea" id="RHEA:24080"/>
        <dbReference type="Rhea" id="RHEA-COMP:9671"/>
        <dbReference type="Rhea" id="RHEA-COMP:9705"/>
        <dbReference type="ChEBI" id="CHEBI:15378"/>
        <dbReference type="ChEBI" id="CHEBI:30616"/>
        <dbReference type="ChEBI" id="CHEBI:33019"/>
        <dbReference type="ChEBI" id="CHEBI:57912"/>
        <dbReference type="ChEBI" id="CHEBI:78442"/>
        <dbReference type="ChEBI" id="CHEBI:78535"/>
        <dbReference type="ChEBI" id="CHEBI:456215"/>
        <dbReference type="EC" id="6.1.1.2"/>
    </reaction>
</comment>
<gene>
    <name evidence="8 10" type="primary">trpS</name>
    <name evidence="10" type="ORF">M9393_00325</name>
</gene>
<dbReference type="HAMAP" id="MF_00140_B">
    <property type="entry name" value="Trp_tRNA_synth_B"/>
    <property type="match status" value="1"/>
</dbReference>
<keyword evidence="6 8" id="KW-0030">Aminoacyl-tRNA synthetase</keyword>
<dbReference type="RefSeq" id="WP_250248939.1">
    <property type="nucleotide sequence ID" value="NZ_CP097753.1"/>
</dbReference>
<dbReference type="NCBIfam" id="TIGR00233">
    <property type="entry name" value="trpS"/>
    <property type="match status" value="1"/>
</dbReference>
<dbReference type="AlphaFoldDB" id="A0A9Q8TXL7"/>
<comment type="subcellular location">
    <subcellularLocation>
        <location evidence="8">Cytoplasm</location>
    </subcellularLocation>
</comment>
<evidence type="ECO:0000256" key="5">
    <source>
        <dbReference type="ARBA" id="ARBA00022917"/>
    </source>
</evidence>
<feature type="binding site" evidence="8">
    <location>
        <position position="186"/>
    </location>
    <ligand>
        <name>ATP</name>
        <dbReference type="ChEBI" id="CHEBI:30616"/>
    </ligand>
</feature>
<evidence type="ECO:0000256" key="7">
    <source>
        <dbReference type="ARBA" id="ARBA00049929"/>
    </source>
</evidence>
<dbReference type="EMBL" id="CP097753">
    <property type="protein sequence ID" value="URJ28483.1"/>
    <property type="molecule type" value="Genomic_DNA"/>
</dbReference>
<dbReference type="GO" id="GO:0004830">
    <property type="term" value="F:tryptophan-tRNA ligase activity"/>
    <property type="evidence" value="ECO:0007669"/>
    <property type="project" value="UniProtKB-UniRule"/>
</dbReference>
<keyword evidence="3 8" id="KW-0547">Nucleotide-binding</keyword>
<evidence type="ECO:0000313" key="10">
    <source>
        <dbReference type="EMBL" id="URJ28483.1"/>
    </source>
</evidence>
<comment type="subunit">
    <text evidence="8">Homodimer.</text>
</comment>
<organism evidence="10 11">
    <name type="scientific">Candidatus Blochmannia vicinus</name>
    <name type="common">nom. nud.</name>
    <dbReference type="NCBI Taxonomy" id="251540"/>
    <lineage>
        <taxon>Bacteria</taxon>
        <taxon>Pseudomonadati</taxon>
        <taxon>Pseudomonadota</taxon>
        <taxon>Gammaproteobacteria</taxon>
        <taxon>Enterobacterales</taxon>
        <taxon>Enterobacteriaceae</taxon>
        <taxon>ant endosymbionts</taxon>
        <taxon>Candidatus Blochmanniella</taxon>
    </lineage>
</organism>